<reference evidence="1" key="1">
    <citation type="journal article" date="2021" name="Proc. Natl. Acad. Sci. U.S.A.">
        <title>A Catalog of Tens of Thousands of Viruses from Human Metagenomes Reveals Hidden Associations with Chronic Diseases.</title>
        <authorList>
            <person name="Tisza M.J."/>
            <person name="Buck C.B."/>
        </authorList>
    </citation>
    <scope>NUCLEOTIDE SEQUENCE</scope>
    <source>
        <strain evidence="1">Ctino4</strain>
    </source>
</reference>
<sequence>MNRFDLLKQTNTDLAARIIIEFGKRFHDNPEALVEHLESKITEEDLRRINDAGRKEGLRPIVFIP</sequence>
<accession>A0A8S5MU25</accession>
<organism evidence="1">
    <name type="scientific">Myoviridae sp. ctino4</name>
    <dbReference type="NCBI Taxonomy" id="2826686"/>
    <lineage>
        <taxon>Viruses</taxon>
        <taxon>Duplodnaviria</taxon>
        <taxon>Heunggongvirae</taxon>
        <taxon>Uroviricota</taxon>
        <taxon>Caudoviricetes</taxon>
    </lineage>
</organism>
<protein>
    <submittedName>
        <fullName evidence="1">Uncharacterized protein</fullName>
    </submittedName>
</protein>
<proteinExistence type="predicted"/>
<dbReference type="EMBL" id="BK014985">
    <property type="protein sequence ID" value="DAD85648.1"/>
    <property type="molecule type" value="Genomic_DNA"/>
</dbReference>
<name>A0A8S5MU25_9CAUD</name>
<evidence type="ECO:0000313" key="1">
    <source>
        <dbReference type="EMBL" id="DAD85648.1"/>
    </source>
</evidence>